<comment type="caution">
    <text evidence="7">The sequence shown here is derived from an EMBL/GenBank/DDBJ whole genome shotgun (WGS) entry which is preliminary data.</text>
</comment>
<evidence type="ECO:0000256" key="1">
    <source>
        <dbReference type="ARBA" id="ARBA00022714"/>
    </source>
</evidence>
<dbReference type="GO" id="GO:0005739">
    <property type="term" value="C:mitochondrion"/>
    <property type="evidence" value="ECO:0007669"/>
    <property type="project" value="TreeGrafter"/>
</dbReference>
<dbReference type="OrthoDB" id="15717at2759"/>
<reference evidence="7" key="1">
    <citation type="journal article" date="2019" name="bioRxiv">
        <title>The Genome of the Zebra Mussel, Dreissena polymorpha: A Resource for Invasive Species Research.</title>
        <authorList>
            <person name="McCartney M.A."/>
            <person name="Auch B."/>
            <person name="Kono T."/>
            <person name="Mallez S."/>
            <person name="Zhang Y."/>
            <person name="Obille A."/>
            <person name="Becker A."/>
            <person name="Abrahante J.E."/>
            <person name="Garbe J."/>
            <person name="Badalamenti J.P."/>
            <person name="Herman A."/>
            <person name="Mangelson H."/>
            <person name="Liachko I."/>
            <person name="Sullivan S."/>
            <person name="Sone E.D."/>
            <person name="Koren S."/>
            <person name="Silverstein K.A.T."/>
            <person name="Beckman K.B."/>
            <person name="Gohl D.M."/>
        </authorList>
    </citation>
    <scope>NUCLEOTIDE SEQUENCE</scope>
    <source>
        <strain evidence="7">Duluth1</strain>
        <tissue evidence="7">Whole animal</tissue>
    </source>
</reference>
<sequence length="145" mass="16050">MLTVLRFSSELLSLVARKPQEETAKNTDVLYSAATQYFPYAISDVKEGDVKYWCRCGLSKDQPWCDGSHKGTGITPMAWKVTAGRAPAEVAYICGCKHTKNPPFCDGTHNGLKEVVETRQSACAKRDGHAQDCKLCTRCGWVPDF</sequence>
<keyword evidence="3" id="KW-0408">Iron</keyword>
<feature type="domain" description="Iron-binding zinc finger CDGSH type" evidence="6">
    <location>
        <begin position="37"/>
        <end position="75"/>
    </location>
</feature>
<keyword evidence="4" id="KW-0411">Iron-sulfur</keyword>
<evidence type="ECO:0000259" key="6">
    <source>
        <dbReference type="SMART" id="SM00704"/>
    </source>
</evidence>
<keyword evidence="2" id="KW-0479">Metal-binding</keyword>
<organism evidence="7 8">
    <name type="scientific">Dreissena polymorpha</name>
    <name type="common">Zebra mussel</name>
    <name type="synonym">Mytilus polymorpha</name>
    <dbReference type="NCBI Taxonomy" id="45954"/>
    <lineage>
        <taxon>Eukaryota</taxon>
        <taxon>Metazoa</taxon>
        <taxon>Spiralia</taxon>
        <taxon>Lophotrochozoa</taxon>
        <taxon>Mollusca</taxon>
        <taxon>Bivalvia</taxon>
        <taxon>Autobranchia</taxon>
        <taxon>Heteroconchia</taxon>
        <taxon>Euheterodonta</taxon>
        <taxon>Imparidentia</taxon>
        <taxon>Neoheterodontei</taxon>
        <taxon>Myida</taxon>
        <taxon>Dreissenoidea</taxon>
        <taxon>Dreissenidae</taxon>
        <taxon>Dreissena</taxon>
    </lineage>
</organism>
<proteinExistence type="predicted"/>
<evidence type="ECO:0000256" key="3">
    <source>
        <dbReference type="ARBA" id="ARBA00023004"/>
    </source>
</evidence>
<keyword evidence="8" id="KW-1185">Reference proteome</keyword>
<evidence type="ECO:0000313" key="7">
    <source>
        <dbReference type="EMBL" id="KAH3736236.1"/>
    </source>
</evidence>
<dbReference type="AlphaFoldDB" id="A0A9D4D1L4"/>
<dbReference type="PANTHER" id="PTHR46491:SF3">
    <property type="entry name" value="CDGSH IRON-SULFUR DOMAIN-CONTAINING PROTEIN 3, MITOCHONDRIAL"/>
    <property type="match status" value="1"/>
</dbReference>
<dbReference type="GO" id="GO:0046872">
    <property type="term" value="F:metal ion binding"/>
    <property type="evidence" value="ECO:0007669"/>
    <property type="project" value="UniProtKB-KW"/>
</dbReference>
<keyword evidence="1" id="KW-0001">2Fe-2S</keyword>
<name>A0A9D4D1L4_DREPO</name>
<dbReference type="Proteomes" id="UP000828390">
    <property type="component" value="Unassembled WGS sequence"/>
</dbReference>
<dbReference type="InterPro" id="IPR052950">
    <property type="entry name" value="CISD"/>
</dbReference>
<dbReference type="SMART" id="SM00704">
    <property type="entry name" value="ZnF_CDGSH"/>
    <property type="match status" value="2"/>
</dbReference>
<protein>
    <recommendedName>
        <fullName evidence="6">Iron-binding zinc finger CDGSH type domain-containing protein</fullName>
    </recommendedName>
</protein>
<evidence type="ECO:0000256" key="5">
    <source>
        <dbReference type="ARBA" id="ARBA00034078"/>
    </source>
</evidence>
<evidence type="ECO:0000313" key="8">
    <source>
        <dbReference type="Proteomes" id="UP000828390"/>
    </source>
</evidence>
<dbReference type="Gene3D" id="3.40.5.90">
    <property type="entry name" value="CDGSH iron-sulfur domain, mitoNEET-type"/>
    <property type="match status" value="2"/>
</dbReference>
<accession>A0A9D4D1L4</accession>
<dbReference type="GO" id="GO:0051537">
    <property type="term" value="F:2 iron, 2 sulfur cluster binding"/>
    <property type="evidence" value="ECO:0007669"/>
    <property type="project" value="UniProtKB-KW"/>
</dbReference>
<evidence type="ECO:0000256" key="4">
    <source>
        <dbReference type="ARBA" id="ARBA00023014"/>
    </source>
</evidence>
<dbReference type="PANTHER" id="PTHR46491">
    <property type="entry name" value="CDGSH IRON SULFUR DOMAIN PROTEIN HOMOLOG"/>
    <property type="match status" value="1"/>
</dbReference>
<gene>
    <name evidence="7" type="ORF">DPMN_042799</name>
</gene>
<dbReference type="EMBL" id="JAIWYP010000011">
    <property type="protein sequence ID" value="KAH3736236.1"/>
    <property type="molecule type" value="Genomic_DNA"/>
</dbReference>
<comment type="cofactor">
    <cofactor evidence="5">
        <name>[2Fe-2S] cluster</name>
        <dbReference type="ChEBI" id="CHEBI:190135"/>
    </cofactor>
</comment>
<evidence type="ECO:0000256" key="2">
    <source>
        <dbReference type="ARBA" id="ARBA00022723"/>
    </source>
</evidence>
<dbReference type="InterPro" id="IPR018967">
    <property type="entry name" value="FeS-contain_CDGSH-typ"/>
</dbReference>
<dbReference type="InterPro" id="IPR042216">
    <property type="entry name" value="MitoNEET_CISD"/>
</dbReference>
<feature type="domain" description="Iron-binding zinc finger CDGSH type" evidence="6">
    <location>
        <begin position="80"/>
        <end position="115"/>
    </location>
</feature>
<dbReference type="Pfam" id="PF09360">
    <property type="entry name" value="zf-CDGSH"/>
    <property type="match status" value="2"/>
</dbReference>
<reference evidence="7" key="2">
    <citation type="submission" date="2020-11" db="EMBL/GenBank/DDBJ databases">
        <authorList>
            <person name="McCartney M.A."/>
            <person name="Auch B."/>
            <person name="Kono T."/>
            <person name="Mallez S."/>
            <person name="Becker A."/>
            <person name="Gohl D.M."/>
            <person name="Silverstein K.A.T."/>
            <person name="Koren S."/>
            <person name="Bechman K.B."/>
            <person name="Herman A."/>
            <person name="Abrahante J.E."/>
            <person name="Garbe J."/>
        </authorList>
    </citation>
    <scope>NUCLEOTIDE SEQUENCE</scope>
    <source>
        <strain evidence="7">Duluth1</strain>
        <tissue evidence="7">Whole animal</tissue>
    </source>
</reference>